<keyword evidence="1" id="KW-1133">Transmembrane helix</keyword>
<feature type="domain" description="VanZ-like" evidence="2">
    <location>
        <begin position="35"/>
        <end position="108"/>
    </location>
</feature>
<proteinExistence type="predicted"/>
<name>A0A2V4XC66_9FLAO</name>
<feature type="transmembrane region" description="Helical" evidence="1">
    <location>
        <begin position="93"/>
        <end position="113"/>
    </location>
</feature>
<evidence type="ECO:0000256" key="1">
    <source>
        <dbReference type="SAM" id="Phobius"/>
    </source>
</evidence>
<keyword evidence="1" id="KW-0812">Transmembrane</keyword>
<evidence type="ECO:0000313" key="3">
    <source>
        <dbReference type="EMBL" id="PYE83625.1"/>
    </source>
</evidence>
<evidence type="ECO:0000259" key="2">
    <source>
        <dbReference type="Pfam" id="PF04892"/>
    </source>
</evidence>
<dbReference type="RefSeq" id="WP_158524983.1">
    <property type="nucleotide sequence ID" value="NZ_BMWQ01000001.1"/>
</dbReference>
<dbReference type="Pfam" id="PF04892">
    <property type="entry name" value="VanZ"/>
    <property type="match status" value="1"/>
</dbReference>
<dbReference type="NCBIfam" id="NF037970">
    <property type="entry name" value="vanZ_1"/>
    <property type="match status" value="1"/>
</dbReference>
<dbReference type="InterPro" id="IPR006976">
    <property type="entry name" value="VanZ-like"/>
</dbReference>
<dbReference type="Proteomes" id="UP000248054">
    <property type="component" value="Unassembled WGS sequence"/>
</dbReference>
<reference evidence="3 4" key="1">
    <citation type="submission" date="2018-06" db="EMBL/GenBank/DDBJ databases">
        <title>Genomic Encyclopedia of Type Strains, Phase III (KMG-III): the genomes of soil and plant-associated and newly described type strains.</title>
        <authorList>
            <person name="Whitman W."/>
        </authorList>
    </citation>
    <scope>NUCLEOTIDE SEQUENCE [LARGE SCALE GENOMIC DNA]</scope>
    <source>
        <strain evidence="3 4">CECT 7945</strain>
    </source>
</reference>
<dbReference type="EMBL" id="QJTD01000001">
    <property type="protein sequence ID" value="PYE83625.1"/>
    <property type="molecule type" value="Genomic_DNA"/>
</dbReference>
<dbReference type="AlphaFoldDB" id="A0A2V4XC66"/>
<dbReference type="OrthoDB" id="5472246at2"/>
<keyword evidence="4" id="KW-1185">Reference proteome</keyword>
<feature type="transmembrane region" description="Helical" evidence="1">
    <location>
        <begin position="63"/>
        <end position="81"/>
    </location>
</feature>
<protein>
    <submittedName>
        <fullName evidence="3">VanZ like protein</fullName>
    </submittedName>
</protein>
<comment type="caution">
    <text evidence="3">The sequence shown here is derived from an EMBL/GenBank/DDBJ whole genome shotgun (WGS) entry which is preliminary data.</text>
</comment>
<evidence type="ECO:0000313" key="4">
    <source>
        <dbReference type="Proteomes" id="UP000248054"/>
    </source>
</evidence>
<sequence length="116" mass="13234">MLLLVSVVYTLALVIASLITLNGVPSLGSSFDDKIFHVVAYIGLSFLWVYYFKPFKTKQIPYIVFFVVVLLGFILELLQYYVNPNRTYDTYDFIANTIGAIFGTFIAIQLNVFKLK</sequence>
<feature type="transmembrane region" description="Helical" evidence="1">
    <location>
        <begin position="34"/>
        <end position="51"/>
    </location>
</feature>
<accession>A0A2V4XC66</accession>
<organism evidence="3 4">
    <name type="scientific">Winogradskyella epiphytica</name>
    <dbReference type="NCBI Taxonomy" id="262005"/>
    <lineage>
        <taxon>Bacteria</taxon>
        <taxon>Pseudomonadati</taxon>
        <taxon>Bacteroidota</taxon>
        <taxon>Flavobacteriia</taxon>
        <taxon>Flavobacteriales</taxon>
        <taxon>Flavobacteriaceae</taxon>
        <taxon>Winogradskyella</taxon>
    </lineage>
</organism>
<gene>
    <name evidence="3" type="ORF">DFQ11_1011064</name>
</gene>
<keyword evidence="1" id="KW-0472">Membrane</keyword>
<dbReference type="PANTHER" id="PTHR28008:SF1">
    <property type="entry name" value="DOMAIN PROTEIN, PUTATIVE (AFU_ORTHOLOGUE AFUA_3G10980)-RELATED"/>
    <property type="match status" value="1"/>
</dbReference>
<dbReference type="PANTHER" id="PTHR28008">
    <property type="entry name" value="DOMAIN PROTEIN, PUTATIVE (AFU_ORTHOLOGUE AFUA_3G10980)-RELATED"/>
    <property type="match status" value="1"/>
</dbReference>